<evidence type="ECO:0000313" key="2">
    <source>
        <dbReference type="EMBL" id="PZF75746.1"/>
    </source>
</evidence>
<dbReference type="Proteomes" id="UP000248795">
    <property type="component" value="Unassembled WGS sequence"/>
</dbReference>
<dbReference type="InterPro" id="IPR036237">
    <property type="entry name" value="Xyl_isomerase-like_sf"/>
</dbReference>
<sequence length="349" mass="38177">MAGKNNFPKLHNAMWPGLVGKGPDSEPPIDLDTMIALTAAAQVNGVTFDGIDIFHAAPHTDIDFTADEAKALAEKAAKHNLAIGSIVAPVWPPVGGGSAMGSAEDRRKFVANVRKSCELGKALRDLGVRKYGVIRIDSASSPADWAKDPAGNTKLIAQTWREACDVAKDFGERLAAEGEICWGGMHSWKAMVDTLEQTDRPGIIGFQADMAHTLLYTMGYNAPEAALLPEGFDWKDQAQLDAALVKMTDLLRPWTIDFHVAQNDGTVKGMGYHDKTGRHCMVTDPNGRLDIVKHAGMWLRNKDGSLTRAMKHICWDGCMFPNEVMMKQQTWNDILGVMIKVRDAHGWEG</sequence>
<dbReference type="GO" id="GO:0016853">
    <property type="term" value="F:isomerase activity"/>
    <property type="evidence" value="ECO:0007669"/>
    <property type="project" value="UniProtKB-KW"/>
</dbReference>
<dbReference type="PANTHER" id="PTHR12110:SF21">
    <property type="entry name" value="XYLOSE ISOMERASE-LIKE TIM BARREL DOMAIN-CONTAINING PROTEIN"/>
    <property type="match status" value="1"/>
</dbReference>
<comment type="caution">
    <text evidence="2">The sequence shown here is derived from an EMBL/GenBank/DDBJ whole genome shotgun (WGS) entry which is preliminary data.</text>
</comment>
<dbReference type="InterPro" id="IPR013022">
    <property type="entry name" value="Xyl_isomerase-like_TIM-brl"/>
</dbReference>
<gene>
    <name evidence="2" type="ORF">DK847_16065</name>
</gene>
<keyword evidence="3" id="KW-1185">Reference proteome</keyword>
<dbReference type="AlphaFoldDB" id="A0A2W2BQS5"/>
<keyword evidence="2" id="KW-0413">Isomerase</keyword>
<dbReference type="Pfam" id="PF01261">
    <property type="entry name" value="AP_endonuc_2"/>
    <property type="match status" value="1"/>
</dbReference>
<organism evidence="2 3">
    <name type="scientific">Aestuariivirga litoralis</name>
    <dbReference type="NCBI Taxonomy" id="2650924"/>
    <lineage>
        <taxon>Bacteria</taxon>
        <taxon>Pseudomonadati</taxon>
        <taxon>Pseudomonadota</taxon>
        <taxon>Alphaproteobacteria</taxon>
        <taxon>Hyphomicrobiales</taxon>
        <taxon>Aestuariivirgaceae</taxon>
        <taxon>Aestuariivirga</taxon>
    </lineage>
</organism>
<evidence type="ECO:0000259" key="1">
    <source>
        <dbReference type="Pfam" id="PF01261"/>
    </source>
</evidence>
<dbReference type="SUPFAM" id="SSF51658">
    <property type="entry name" value="Xylose isomerase-like"/>
    <property type="match status" value="1"/>
</dbReference>
<dbReference type="PANTHER" id="PTHR12110">
    <property type="entry name" value="HYDROXYPYRUVATE ISOMERASE"/>
    <property type="match status" value="1"/>
</dbReference>
<accession>A0A2W2BQS5</accession>
<name>A0A2W2BQS5_9HYPH</name>
<dbReference type="InterPro" id="IPR050312">
    <property type="entry name" value="IolE/XylAMocC-like"/>
</dbReference>
<protein>
    <submittedName>
        <fullName evidence="2">Sugar phosphate isomerase/epimerase</fullName>
    </submittedName>
</protein>
<reference evidence="3" key="1">
    <citation type="submission" date="2018-06" db="EMBL/GenBank/DDBJ databases">
        <title>Aestuariibacter litoralis strain KCTC 52945T.</title>
        <authorList>
            <person name="Li X."/>
            <person name="Salam N."/>
            <person name="Li J.-L."/>
            <person name="Chen Y.-M."/>
            <person name="Yang Z.-W."/>
            <person name="Zhang L.-Y."/>
            <person name="Han M.-X."/>
            <person name="Xiao M."/>
            <person name="Li W.-J."/>
        </authorList>
    </citation>
    <scope>NUCLEOTIDE SEQUENCE [LARGE SCALE GENOMIC DNA]</scope>
    <source>
        <strain evidence="3">KCTC 52945</strain>
    </source>
</reference>
<proteinExistence type="predicted"/>
<dbReference type="Gene3D" id="3.20.20.150">
    <property type="entry name" value="Divalent-metal-dependent TIM barrel enzymes"/>
    <property type="match status" value="1"/>
</dbReference>
<feature type="domain" description="Xylose isomerase-like TIM barrel" evidence="1">
    <location>
        <begin position="48"/>
        <end position="226"/>
    </location>
</feature>
<dbReference type="EMBL" id="QKVK01000008">
    <property type="protein sequence ID" value="PZF75746.1"/>
    <property type="molecule type" value="Genomic_DNA"/>
</dbReference>
<dbReference type="RefSeq" id="WP_111199553.1">
    <property type="nucleotide sequence ID" value="NZ_QKVK01000008.1"/>
</dbReference>
<evidence type="ECO:0000313" key="3">
    <source>
        <dbReference type="Proteomes" id="UP000248795"/>
    </source>
</evidence>